<reference evidence="7" key="2">
    <citation type="journal article" date="2021" name="PeerJ">
        <title>Extensive microbial diversity within the chicken gut microbiome revealed by metagenomics and culture.</title>
        <authorList>
            <person name="Gilroy R."/>
            <person name="Ravi A."/>
            <person name="Getino M."/>
            <person name="Pursley I."/>
            <person name="Horton D.L."/>
            <person name="Alikhan N.F."/>
            <person name="Baker D."/>
            <person name="Gharbi K."/>
            <person name="Hall N."/>
            <person name="Watson M."/>
            <person name="Adriaenssens E.M."/>
            <person name="Foster-Nyarko E."/>
            <person name="Jarju S."/>
            <person name="Secka A."/>
            <person name="Antonio M."/>
            <person name="Oren A."/>
            <person name="Chaudhuri R.R."/>
            <person name="La Ragione R."/>
            <person name="Hildebrand F."/>
            <person name="Pallen M.J."/>
        </authorList>
    </citation>
    <scope>NUCLEOTIDE SEQUENCE</scope>
    <source>
        <strain evidence="7">11687</strain>
    </source>
</reference>
<keyword evidence="5 6" id="KW-0472">Membrane</keyword>
<feature type="transmembrane region" description="Helical" evidence="6">
    <location>
        <begin position="182"/>
        <end position="204"/>
    </location>
</feature>
<accession>A0A9D1MEV8</accession>
<dbReference type="EMBL" id="DVMZ01000067">
    <property type="protein sequence ID" value="HIU58946.1"/>
    <property type="molecule type" value="Genomic_DNA"/>
</dbReference>
<dbReference type="InterPro" id="IPR002797">
    <property type="entry name" value="Polysacc_synth"/>
</dbReference>
<keyword evidence="4 6" id="KW-1133">Transmembrane helix</keyword>
<keyword evidence="2" id="KW-1003">Cell membrane</keyword>
<evidence type="ECO:0000313" key="8">
    <source>
        <dbReference type="Proteomes" id="UP000824081"/>
    </source>
</evidence>
<proteinExistence type="predicted"/>
<feature type="transmembrane region" description="Helical" evidence="6">
    <location>
        <begin position="435"/>
        <end position="456"/>
    </location>
</feature>
<feature type="transmembrane region" description="Helical" evidence="6">
    <location>
        <begin position="119"/>
        <end position="138"/>
    </location>
</feature>
<feature type="transmembrane region" description="Helical" evidence="6">
    <location>
        <begin position="83"/>
        <end position="107"/>
    </location>
</feature>
<dbReference type="GO" id="GO:0005886">
    <property type="term" value="C:plasma membrane"/>
    <property type="evidence" value="ECO:0007669"/>
    <property type="project" value="UniProtKB-SubCell"/>
</dbReference>
<dbReference type="PANTHER" id="PTHR30250:SF21">
    <property type="entry name" value="LIPID II FLIPPASE MURJ"/>
    <property type="match status" value="1"/>
</dbReference>
<feature type="transmembrane region" description="Helical" evidence="6">
    <location>
        <begin position="345"/>
        <end position="369"/>
    </location>
</feature>
<feature type="transmembrane region" description="Helical" evidence="6">
    <location>
        <begin position="400"/>
        <end position="423"/>
    </location>
</feature>
<dbReference type="Proteomes" id="UP000824081">
    <property type="component" value="Unassembled WGS sequence"/>
</dbReference>
<organism evidence="7 8">
    <name type="scientific">Candidatus Scatosoma pullistercoris</name>
    <dbReference type="NCBI Taxonomy" id="2840934"/>
    <lineage>
        <taxon>Bacteria</taxon>
        <taxon>Bacillati</taxon>
        <taxon>Bacillota</taxon>
        <taxon>Clostridia</taxon>
        <taxon>Candidatus Scatosoma</taxon>
    </lineage>
</organism>
<dbReference type="InterPro" id="IPR050833">
    <property type="entry name" value="Poly_Biosynth_Transport"/>
</dbReference>
<feature type="transmembrane region" description="Helical" evidence="6">
    <location>
        <begin position="310"/>
        <end position="329"/>
    </location>
</feature>
<dbReference type="Pfam" id="PF01943">
    <property type="entry name" value="Polysacc_synt"/>
    <property type="match status" value="1"/>
</dbReference>
<evidence type="ECO:0000256" key="4">
    <source>
        <dbReference type="ARBA" id="ARBA00022989"/>
    </source>
</evidence>
<feature type="transmembrane region" description="Helical" evidence="6">
    <location>
        <begin position="224"/>
        <end position="248"/>
    </location>
</feature>
<feature type="transmembrane region" description="Helical" evidence="6">
    <location>
        <begin position="150"/>
        <end position="170"/>
    </location>
</feature>
<evidence type="ECO:0000256" key="1">
    <source>
        <dbReference type="ARBA" id="ARBA00004651"/>
    </source>
</evidence>
<reference evidence="7" key="1">
    <citation type="submission" date="2020-10" db="EMBL/GenBank/DDBJ databases">
        <authorList>
            <person name="Gilroy R."/>
        </authorList>
    </citation>
    <scope>NUCLEOTIDE SEQUENCE</scope>
    <source>
        <strain evidence="7">11687</strain>
    </source>
</reference>
<sequence>MKKNLYRTAALVTGLSVAERALGFLYRIVLSRLIGSEGLGLYQVALSVFSVFITIGTGGIPITVSRLISKSKASGDRQGEHAAVTAGLIASLLLTLPVCLIFFVGGSRFGFLFSDERCLSLFSILLCGLVFSSVYAVIRGSFWGNKRFLAPSVLELTEEIVMVIAGILLLRNVSDVFEGARLASVAVVISYFVSFSSAVVCFFARGGRLSSPKKQLRPLFGSALPITAVRAGGSLVGSAVAVLLPAMLIRAGASASEALQMFGVVSGMAMPVLSIPSTVIGSISLVLVPELSEDFYRKRYRQLSANIERGLSATVLIACTLIPLFLVLGEDVGRVLYSDADAGEMIRNCCLMLLPMSLTMISTGILNSLNFEKVTLAYYFIGAALMLGAVLFLPQYIGVYAYPVGMALSFVVSSTLNLAFLVRKCPLSKAFLKKCLILFALMFPVSVVGNFTFAALNRCLGALGALSLTAAVMLAVTFVSYF</sequence>
<gene>
    <name evidence="7" type="ORF">IAC57_02480</name>
</gene>
<feature type="transmembrane region" description="Helical" evidence="6">
    <location>
        <begin position="268"/>
        <end position="289"/>
    </location>
</feature>
<comment type="subcellular location">
    <subcellularLocation>
        <location evidence="1">Cell membrane</location>
        <topology evidence="1">Multi-pass membrane protein</topology>
    </subcellularLocation>
</comment>
<protein>
    <submittedName>
        <fullName evidence="7">Oligosaccharide flippase family protein</fullName>
    </submittedName>
</protein>
<evidence type="ECO:0000256" key="5">
    <source>
        <dbReference type="ARBA" id="ARBA00023136"/>
    </source>
</evidence>
<feature type="transmembrane region" description="Helical" evidence="6">
    <location>
        <begin position="462"/>
        <end position="481"/>
    </location>
</feature>
<feature type="transmembrane region" description="Helical" evidence="6">
    <location>
        <begin position="376"/>
        <end position="394"/>
    </location>
</feature>
<keyword evidence="3 6" id="KW-0812">Transmembrane</keyword>
<name>A0A9D1MEV8_9FIRM</name>
<feature type="non-terminal residue" evidence="7">
    <location>
        <position position="482"/>
    </location>
</feature>
<dbReference type="PANTHER" id="PTHR30250">
    <property type="entry name" value="PST FAMILY PREDICTED COLANIC ACID TRANSPORTER"/>
    <property type="match status" value="1"/>
</dbReference>
<evidence type="ECO:0000256" key="3">
    <source>
        <dbReference type="ARBA" id="ARBA00022692"/>
    </source>
</evidence>
<comment type="caution">
    <text evidence="7">The sequence shown here is derived from an EMBL/GenBank/DDBJ whole genome shotgun (WGS) entry which is preliminary data.</text>
</comment>
<dbReference type="AlphaFoldDB" id="A0A9D1MEV8"/>
<evidence type="ECO:0000256" key="6">
    <source>
        <dbReference type="SAM" id="Phobius"/>
    </source>
</evidence>
<evidence type="ECO:0000256" key="2">
    <source>
        <dbReference type="ARBA" id="ARBA00022475"/>
    </source>
</evidence>
<evidence type="ECO:0000313" key="7">
    <source>
        <dbReference type="EMBL" id="HIU58946.1"/>
    </source>
</evidence>
<feature type="transmembrane region" description="Helical" evidence="6">
    <location>
        <begin position="39"/>
        <end position="62"/>
    </location>
</feature>